<name>A0A1J1HYX1_9DIPT</name>
<proteinExistence type="predicted"/>
<gene>
    <name evidence="1" type="ORF">CLUMA_CG006838</name>
</gene>
<dbReference type="EMBL" id="CVRI01000037">
    <property type="protein sequence ID" value="CRK93295.1"/>
    <property type="molecule type" value="Genomic_DNA"/>
</dbReference>
<protein>
    <submittedName>
        <fullName evidence="1">CLUMA_CG006838, isoform A</fullName>
    </submittedName>
</protein>
<organism evidence="1 2">
    <name type="scientific">Clunio marinus</name>
    <dbReference type="NCBI Taxonomy" id="568069"/>
    <lineage>
        <taxon>Eukaryota</taxon>
        <taxon>Metazoa</taxon>
        <taxon>Ecdysozoa</taxon>
        <taxon>Arthropoda</taxon>
        <taxon>Hexapoda</taxon>
        <taxon>Insecta</taxon>
        <taxon>Pterygota</taxon>
        <taxon>Neoptera</taxon>
        <taxon>Endopterygota</taxon>
        <taxon>Diptera</taxon>
        <taxon>Nematocera</taxon>
        <taxon>Chironomoidea</taxon>
        <taxon>Chironomidae</taxon>
        <taxon>Clunio</taxon>
    </lineage>
</organism>
<accession>A0A1J1HYX1</accession>
<dbReference type="AlphaFoldDB" id="A0A1J1HYX1"/>
<reference evidence="1 2" key="1">
    <citation type="submission" date="2015-04" db="EMBL/GenBank/DDBJ databases">
        <authorList>
            <person name="Syromyatnikov M.Y."/>
            <person name="Popov V.N."/>
        </authorList>
    </citation>
    <scope>NUCLEOTIDE SEQUENCE [LARGE SCALE GENOMIC DNA]</scope>
</reference>
<evidence type="ECO:0000313" key="2">
    <source>
        <dbReference type="Proteomes" id="UP000183832"/>
    </source>
</evidence>
<dbReference type="Proteomes" id="UP000183832">
    <property type="component" value="Unassembled WGS sequence"/>
</dbReference>
<keyword evidence="2" id="KW-1185">Reference proteome</keyword>
<evidence type="ECO:0000313" key="1">
    <source>
        <dbReference type="EMBL" id="CRK93295.1"/>
    </source>
</evidence>
<sequence>MPNNLIKNSSYNNNKFTFECFFDWISRVYFSKPLNTRHYLRSRGESIWSVLADLLLKENVRSSSPDA</sequence>